<keyword evidence="1" id="KW-0472">Membrane</keyword>
<dbReference type="EMBL" id="JBFRYA010000031">
    <property type="protein sequence ID" value="MEX1670985.1"/>
    <property type="molecule type" value="Genomic_DNA"/>
</dbReference>
<comment type="caution">
    <text evidence="2">The sequence shown here is derived from an EMBL/GenBank/DDBJ whole genome shotgun (WGS) entry which is preliminary data.</text>
</comment>
<evidence type="ECO:0000313" key="3">
    <source>
        <dbReference type="Proteomes" id="UP001557485"/>
    </source>
</evidence>
<name>A0ABV3UCG0_9GAMM</name>
<feature type="transmembrane region" description="Helical" evidence="1">
    <location>
        <begin position="134"/>
        <end position="154"/>
    </location>
</feature>
<dbReference type="Proteomes" id="UP001557485">
    <property type="component" value="Unassembled WGS sequence"/>
</dbReference>
<evidence type="ECO:0000256" key="1">
    <source>
        <dbReference type="SAM" id="Phobius"/>
    </source>
</evidence>
<keyword evidence="1" id="KW-1133">Transmembrane helix</keyword>
<feature type="transmembrane region" description="Helical" evidence="1">
    <location>
        <begin position="211"/>
        <end position="230"/>
    </location>
</feature>
<keyword evidence="3" id="KW-1185">Reference proteome</keyword>
<feature type="transmembrane region" description="Helical" evidence="1">
    <location>
        <begin position="55"/>
        <end position="73"/>
    </location>
</feature>
<protein>
    <submittedName>
        <fullName evidence="2">Uncharacterized protein</fullName>
    </submittedName>
</protein>
<organism evidence="2 3">
    <name type="scientific">Zhongshania guokunii</name>
    <dbReference type="NCBI Taxonomy" id="641783"/>
    <lineage>
        <taxon>Bacteria</taxon>
        <taxon>Pseudomonadati</taxon>
        <taxon>Pseudomonadota</taxon>
        <taxon>Gammaproteobacteria</taxon>
        <taxon>Cellvibrionales</taxon>
        <taxon>Spongiibacteraceae</taxon>
        <taxon>Zhongshania</taxon>
    </lineage>
</organism>
<feature type="transmembrane region" description="Helical" evidence="1">
    <location>
        <begin position="166"/>
        <end position="191"/>
    </location>
</feature>
<accession>A0ABV3UCG0</accession>
<feature type="transmembrane region" description="Helical" evidence="1">
    <location>
        <begin position="82"/>
        <end position="98"/>
    </location>
</feature>
<keyword evidence="1" id="KW-0812">Transmembrane</keyword>
<gene>
    <name evidence="2" type="ORF">AB4876_18940</name>
</gene>
<reference evidence="2 3" key="1">
    <citation type="journal article" date="2011" name="Int. J. Syst. Evol. Microbiol.">
        <title>Zhongshania antarctica gen. nov., sp. nov. and Zhongshania guokunii sp. nov., gammaproteobacteria respectively isolated from coastal attached (fast) ice and surface seawater of the Antarctic.</title>
        <authorList>
            <person name="Li H.J."/>
            <person name="Zhang X.Y."/>
            <person name="Chen C.X."/>
            <person name="Zhang Y.J."/>
            <person name="Gao Z.M."/>
            <person name="Yu Y."/>
            <person name="Chen X.L."/>
            <person name="Chen B."/>
            <person name="Zhang Y.Z."/>
        </authorList>
    </citation>
    <scope>NUCLEOTIDE SEQUENCE [LARGE SCALE GENOMIC DNA]</scope>
    <source>
        <strain evidence="2 3">ZS6-22T</strain>
    </source>
</reference>
<dbReference type="RefSeq" id="WP_368383252.1">
    <property type="nucleotide sequence ID" value="NZ_JBFRYA010000031.1"/>
</dbReference>
<proteinExistence type="predicted"/>
<sequence length="248" mass="28070">MIKFYWSNNNAHAELIETDKAYTGVPGESCAGGEGVFWQDGRCVPDGIVDPPLSWLLNYAIPALAILVLIILVRDSIKKGELTWWVLMCVASASTFWLETFGDWGQHLLYSPNFHHYGLDLALTAPHNPLWMPFMYAVYWVLHTWAILHLAQFYQARNPRASLGKAIIMFTVPLTFVWNILVEGTAAYMGWWTYDPPIGPYLDMGRGNFPLMWPMLTMFVWPNLISWLVGAPNDKGLNCSGQVKLATV</sequence>
<evidence type="ECO:0000313" key="2">
    <source>
        <dbReference type="EMBL" id="MEX1670985.1"/>
    </source>
</evidence>